<evidence type="ECO:0000313" key="2">
    <source>
        <dbReference type="Proteomes" id="UP000215335"/>
    </source>
</evidence>
<proteinExistence type="predicted"/>
<evidence type="ECO:0000313" key="1">
    <source>
        <dbReference type="EMBL" id="OXU30662.1"/>
    </source>
</evidence>
<keyword evidence="2" id="KW-1185">Reference proteome</keyword>
<organism evidence="1 2">
    <name type="scientific">Trichomalopsis sarcophagae</name>
    <dbReference type="NCBI Taxonomy" id="543379"/>
    <lineage>
        <taxon>Eukaryota</taxon>
        <taxon>Metazoa</taxon>
        <taxon>Ecdysozoa</taxon>
        <taxon>Arthropoda</taxon>
        <taxon>Hexapoda</taxon>
        <taxon>Insecta</taxon>
        <taxon>Pterygota</taxon>
        <taxon>Neoptera</taxon>
        <taxon>Endopterygota</taxon>
        <taxon>Hymenoptera</taxon>
        <taxon>Apocrita</taxon>
        <taxon>Proctotrupomorpha</taxon>
        <taxon>Chalcidoidea</taxon>
        <taxon>Pteromalidae</taxon>
        <taxon>Pteromalinae</taxon>
        <taxon>Trichomalopsis</taxon>
    </lineage>
</organism>
<dbReference type="EMBL" id="NNAY01000134">
    <property type="protein sequence ID" value="OXU30662.1"/>
    <property type="molecule type" value="Genomic_DNA"/>
</dbReference>
<name>A0A232FJ09_9HYME</name>
<gene>
    <name evidence="1" type="ORF">TSAR_007306</name>
</gene>
<reference evidence="1 2" key="1">
    <citation type="journal article" date="2017" name="Curr. Biol.">
        <title>The Evolution of Venom by Co-option of Single-Copy Genes.</title>
        <authorList>
            <person name="Martinson E.O."/>
            <person name="Mrinalini"/>
            <person name="Kelkar Y.D."/>
            <person name="Chang C.H."/>
            <person name="Werren J.H."/>
        </authorList>
    </citation>
    <scope>NUCLEOTIDE SEQUENCE [LARGE SCALE GENOMIC DNA]</scope>
    <source>
        <strain evidence="1 2">Alberta</strain>
        <tissue evidence="1">Whole body</tissue>
    </source>
</reference>
<protein>
    <submittedName>
        <fullName evidence="1">Uncharacterized protein</fullName>
    </submittedName>
</protein>
<comment type="caution">
    <text evidence="1">The sequence shown here is derived from an EMBL/GenBank/DDBJ whole genome shotgun (WGS) entry which is preliminary data.</text>
</comment>
<dbReference type="Proteomes" id="UP000215335">
    <property type="component" value="Unassembled WGS sequence"/>
</dbReference>
<dbReference type="AlphaFoldDB" id="A0A232FJ09"/>
<accession>A0A232FJ09</accession>
<sequence>MDNLTDQGEKAEKGAFVIWNKIRHAKQERESIWGKIRDRLDFMDNVVKRLERGQVALKKSKKSFGLMLSKAEMLLNQ</sequence>